<comment type="caution">
    <text evidence="6">The sequence shown here is derived from an EMBL/GenBank/DDBJ whole genome shotgun (WGS) entry which is preliminary data.</text>
</comment>
<feature type="DNA-binding region" description="H-T-H motif" evidence="4">
    <location>
        <begin position="31"/>
        <end position="50"/>
    </location>
</feature>
<organism evidence="6 7">
    <name type="scientific">Paraglaciecola hydrolytica</name>
    <dbReference type="NCBI Taxonomy" id="1799789"/>
    <lineage>
        <taxon>Bacteria</taxon>
        <taxon>Pseudomonadati</taxon>
        <taxon>Pseudomonadota</taxon>
        <taxon>Gammaproteobacteria</taxon>
        <taxon>Alteromonadales</taxon>
        <taxon>Alteromonadaceae</taxon>
        <taxon>Paraglaciecola</taxon>
    </lineage>
</organism>
<evidence type="ECO:0000259" key="5">
    <source>
        <dbReference type="PROSITE" id="PS50977"/>
    </source>
</evidence>
<dbReference type="RefSeq" id="WP_068374736.1">
    <property type="nucleotide sequence ID" value="NZ_LSNE01000003.1"/>
</dbReference>
<dbReference type="Gene3D" id="1.10.10.60">
    <property type="entry name" value="Homeodomain-like"/>
    <property type="match status" value="1"/>
</dbReference>
<dbReference type="AlphaFoldDB" id="A0A136A5A3"/>
<evidence type="ECO:0000313" key="7">
    <source>
        <dbReference type="Proteomes" id="UP000070299"/>
    </source>
</evidence>
<dbReference type="PANTHER" id="PTHR47506">
    <property type="entry name" value="TRANSCRIPTIONAL REGULATORY PROTEIN"/>
    <property type="match status" value="1"/>
</dbReference>
<reference evidence="7" key="1">
    <citation type="submission" date="2016-02" db="EMBL/GenBank/DDBJ databases">
        <authorList>
            <person name="Schultz-Johansen M."/>
            <person name="Glaring M.A."/>
            <person name="Bech P.K."/>
            <person name="Stougaard P."/>
        </authorList>
    </citation>
    <scope>NUCLEOTIDE SEQUENCE [LARGE SCALE GENOMIC DNA]</scope>
    <source>
        <strain evidence="7">S66</strain>
    </source>
</reference>
<gene>
    <name evidence="6" type="ORF">AX660_10480</name>
</gene>
<evidence type="ECO:0000256" key="1">
    <source>
        <dbReference type="ARBA" id="ARBA00023015"/>
    </source>
</evidence>
<keyword evidence="7" id="KW-1185">Reference proteome</keyword>
<dbReference type="Pfam" id="PF00440">
    <property type="entry name" value="TetR_N"/>
    <property type="match status" value="1"/>
</dbReference>
<evidence type="ECO:0000256" key="3">
    <source>
        <dbReference type="ARBA" id="ARBA00023163"/>
    </source>
</evidence>
<accession>A0A136A5A3</accession>
<dbReference type="SUPFAM" id="SSF46689">
    <property type="entry name" value="Homeodomain-like"/>
    <property type="match status" value="1"/>
</dbReference>
<keyword evidence="3" id="KW-0804">Transcription</keyword>
<dbReference type="InterPro" id="IPR001647">
    <property type="entry name" value="HTH_TetR"/>
</dbReference>
<dbReference type="Proteomes" id="UP000070299">
    <property type="component" value="Unassembled WGS sequence"/>
</dbReference>
<name>A0A136A5A3_9ALTE</name>
<sequence>MVAASKIKFDRNQALEAAMLVFWKKGYVGASLTDLTEAMAINKPSMYATFGNKETLFVLATDYYMQSVDLAHRFHLEQRHLPLRERLLNYLNSVVSEQCNEHSPKGCYVSLCISEAEGELIPDVARQKIMQVSEYTFNSLTDVFKQDKEAQDLNLAHDAELHACYLLTLLNGTAAMARAGKPCTELKPLIVIALKGLGL</sequence>
<proteinExistence type="predicted"/>
<dbReference type="InterPro" id="IPR036271">
    <property type="entry name" value="Tet_transcr_reg_TetR-rel_C_sf"/>
</dbReference>
<keyword evidence="1" id="KW-0805">Transcription regulation</keyword>
<dbReference type="SUPFAM" id="SSF48498">
    <property type="entry name" value="Tetracyclin repressor-like, C-terminal domain"/>
    <property type="match status" value="1"/>
</dbReference>
<protein>
    <recommendedName>
        <fullName evidence="5">HTH tetR-type domain-containing protein</fullName>
    </recommendedName>
</protein>
<dbReference type="OrthoDB" id="270177at2"/>
<keyword evidence="2 4" id="KW-0238">DNA-binding</keyword>
<dbReference type="InterPro" id="IPR009057">
    <property type="entry name" value="Homeodomain-like_sf"/>
</dbReference>
<feature type="domain" description="HTH tetR-type" evidence="5">
    <location>
        <begin position="8"/>
        <end position="68"/>
    </location>
</feature>
<evidence type="ECO:0000256" key="2">
    <source>
        <dbReference type="ARBA" id="ARBA00023125"/>
    </source>
</evidence>
<dbReference type="Gene3D" id="1.10.357.10">
    <property type="entry name" value="Tetracycline Repressor, domain 2"/>
    <property type="match status" value="1"/>
</dbReference>
<evidence type="ECO:0000256" key="4">
    <source>
        <dbReference type="PROSITE-ProRule" id="PRU00335"/>
    </source>
</evidence>
<dbReference type="PANTHER" id="PTHR47506:SF1">
    <property type="entry name" value="HTH-TYPE TRANSCRIPTIONAL REGULATOR YJDC"/>
    <property type="match status" value="1"/>
</dbReference>
<dbReference type="GO" id="GO:0003677">
    <property type="term" value="F:DNA binding"/>
    <property type="evidence" value="ECO:0007669"/>
    <property type="project" value="UniProtKB-UniRule"/>
</dbReference>
<dbReference type="STRING" id="1799789.AX660_10480"/>
<dbReference type="EMBL" id="LSNE01000003">
    <property type="protein sequence ID" value="KXI30386.1"/>
    <property type="molecule type" value="Genomic_DNA"/>
</dbReference>
<dbReference type="PROSITE" id="PS50977">
    <property type="entry name" value="HTH_TETR_2"/>
    <property type="match status" value="1"/>
</dbReference>
<evidence type="ECO:0000313" key="6">
    <source>
        <dbReference type="EMBL" id="KXI30386.1"/>
    </source>
</evidence>